<reference evidence="3 4" key="1">
    <citation type="submission" date="2020-08" db="EMBL/GenBank/DDBJ databases">
        <title>Genomic Encyclopedia of Type Strains, Phase IV (KMG-IV): sequencing the most valuable type-strain genomes for metagenomic binning, comparative biology and taxonomic classification.</title>
        <authorList>
            <person name="Goeker M."/>
        </authorList>
    </citation>
    <scope>NUCLEOTIDE SEQUENCE [LARGE SCALE GENOMIC DNA]</scope>
    <source>
        <strain evidence="3 4">DSM 21769</strain>
    </source>
</reference>
<name>A0A841PY24_9BACL</name>
<dbReference type="AlphaFoldDB" id="A0A841PY24"/>
<feature type="compositionally biased region" description="Basic and acidic residues" evidence="1">
    <location>
        <begin position="32"/>
        <end position="43"/>
    </location>
</feature>
<evidence type="ECO:0000256" key="1">
    <source>
        <dbReference type="SAM" id="MobiDB-lite"/>
    </source>
</evidence>
<feature type="region of interest" description="Disordered" evidence="1">
    <location>
        <begin position="30"/>
        <end position="75"/>
    </location>
</feature>
<organism evidence="3 4">
    <name type="scientific">Geomicrobium halophilum</name>
    <dbReference type="NCBI Taxonomy" id="549000"/>
    <lineage>
        <taxon>Bacteria</taxon>
        <taxon>Bacillati</taxon>
        <taxon>Bacillota</taxon>
        <taxon>Bacilli</taxon>
        <taxon>Bacillales</taxon>
        <taxon>Geomicrobium</taxon>
    </lineage>
</organism>
<dbReference type="RefSeq" id="WP_184402918.1">
    <property type="nucleotide sequence ID" value="NZ_JACHHJ010000001.1"/>
</dbReference>
<protein>
    <recommendedName>
        <fullName evidence="5">Sporulation lipoprotein YhcN/YlaJ (Spore_YhcN_YlaJ)</fullName>
    </recommendedName>
</protein>
<dbReference type="EMBL" id="JACHHJ010000001">
    <property type="protein sequence ID" value="MBB6448985.1"/>
    <property type="molecule type" value="Genomic_DNA"/>
</dbReference>
<proteinExistence type="predicted"/>
<comment type="caution">
    <text evidence="3">The sequence shown here is derived from an EMBL/GenBank/DDBJ whole genome shotgun (WGS) entry which is preliminary data.</text>
</comment>
<evidence type="ECO:0000256" key="2">
    <source>
        <dbReference type="SAM" id="SignalP"/>
    </source>
</evidence>
<sequence>MVSGQFSKVIKCLCLMLVLLSACGSAVGEEPEEKKREVPHHSGEAPNEIQETSKYAQNDPKQEQALADEAKKHATEMEQVTDVEAVSLDNHVYVSPEVKHRTRWNLKGFREEGRNYLSETMPDDVVIHFATDQKVNMELERLTDDIKAGMVNGEELDRRLEKIEELMMKG</sequence>
<gene>
    <name evidence="3" type="ORF">HNR44_000934</name>
</gene>
<evidence type="ECO:0008006" key="5">
    <source>
        <dbReference type="Google" id="ProtNLM"/>
    </source>
</evidence>
<feature type="signal peptide" evidence="2">
    <location>
        <begin position="1"/>
        <end position="28"/>
    </location>
</feature>
<evidence type="ECO:0000313" key="4">
    <source>
        <dbReference type="Proteomes" id="UP000568839"/>
    </source>
</evidence>
<evidence type="ECO:0000313" key="3">
    <source>
        <dbReference type="EMBL" id="MBB6448985.1"/>
    </source>
</evidence>
<feature type="chain" id="PRO_5032609765" description="Sporulation lipoprotein YhcN/YlaJ (Spore_YhcN_YlaJ)" evidence="2">
    <location>
        <begin position="29"/>
        <end position="170"/>
    </location>
</feature>
<keyword evidence="2" id="KW-0732">Signal</keyword>
<dbReference type="Proteomes" id="UP000568839">
    <property type="component" value="Unassembled WGS sequence"/>
</dbReference>
<accession>A0A841PY24</accession>
<keyword evidence="4" id="KW-1185">Reference proteome</keyword>